<protein>
    <submittedName>
        <fullName evidence="1">Uncharacterized protein</fullName>
    </submittedName>
</protein>
<dbReference type="STRING" id="909626.AQJ91_47820"/>
<name>A0A101ULZ1_9ACTN</name>
<comment type="caution">
    <text evidence="1">The sequence shown here is derived from an EMBL/GenBank/DDBJ whole genome shotgun (WGS) entry which is preliminary data.</text>
</comment>
<evidence type="ECO:0000313" key="1">
    <source>
        <dbReference type="EMBL" id="KUO13068.1"/>
    </source>
</evidence>
<gene>
    <name evidence="1" type="ORF">AQJ91_47820</name>
</gene>
<dbReference type="RefSeq" id="WP_067036585.1">
    <property type="nucleotide sequence ID" value="NZ_KQ949157.1"/>
</dbReference>
<reference evidence="1 2" key="1">
    <citation type="submission" date="2015-10" db="EMBL/GenBank/DDBJ databases">
        <title>Draft genome sequence of Streptomyces sp. RV15, isolated from a marine sponge.</title>
        <authorList>
            <person name="Ruckert C."/>
            <person name="Abdelmohsen U.R."/>
            <person name="Winkler A."/>
            <person name="Hentschel U."/>
            <person name="Kalinowski J."/>
            <person name="Kampfer P."/>
            <person name="Glaeser S."/>
        </authorList>
    </citation>
    <scope>NUCLEOTIDE SEQUENCE [LARGE SCALE GENOMIC DNA]</scope>
    <source>
        <strain evidence="1 2">RV15</strain>
    </source>
</reference>
<keyword evidence="2" id="KW-1185">Reference proteome</keyword>
<dbReference type="Proteomes" id="UP000053260">
    <property type="component" value="Unassembled WGS sequence"/>
</dbReference>
<organism evidence="1 2">
    <name type="scientific">Streptomyces dysideae</name>
    <dbReference type="NCBI Taxonomy" id="909626"/>
    <lineage>
        <taxon>Bacteria</taxon>
        <taxon>Bacillati</taxon>
        <taxon>Actinomycetota</taxon>
        <taxon>Actinomycetes</taxon>
        <taxon>Kitasatosporales</taxon>
        <taxon>Streptomycetaceae</taxon>
        <taxon>Streptomyces</taxon>
    </lineage>
</organism>
<sequence length="99" mass="10415">MTTTTTSPGTGIAEPDAPPLGELLARSAANLRERAAVQALVEEENLLALDNVRSALVTKADGVMTCRWEATARRLYTLGLDEDPSLSACGETPRFGGLA</sequence>
<dbReference type="EMBL" id="LMXB01000171">
    <property type="protein sequence ID" value="KUO13068.1"/>
    <property type="molecule type" value="Genomic_DNA"/>
</dbReference>
<dbReference type="AlphaFoldDB" id="A0A101ULZ1"/>
<accession>A0A101ULZ1</accession>
<evidence type="ECO:0000313" key="2">
    <source>
        <dbReference type="Proteomes" id="UP000053260"/>
    </source>
</evidence>
<proteinExistence type="predicted"/>
<dbReference type="OrthoDB" id="4235793at2"/>